<dbReference type="PANTHER" id="PTHR21496">
    <property type="entry name" value="FERREDOXIN-RELATED"/>
    <property type="match status" value="1"/>
</dbReference>
<sequence>MTDTSYTAAAPLDSLPEGGVAKVDIDGISILLCRSKGQVFAVRNKCSHADEELACGRMRSGWIACPAHGARFRLETGEAMNPPATEPIQTFPVRVVEGMIEVKI</sequence>
<comment type="caution">
    <text evidence="8">The sequence shown here is derived from an EMBL/GenBank/DDBJ whole genome shotgun (WGS) entry which is preliminary data.</text>
</comment>
<comment type="similarity">
    <text evidence="6">Belongs to the bacterial ring-hydroxylating dioxygenase ferredoxin component family.</text>
</comment>
<gene>
    <name evidence="8" type="ORF">MTR65_16840</name>
</gene>
<dbReference type="PANTHER" id="PTHR21496:SF0">
    <property type="entry name" value="RIESKE DOMAIN-CONTAINING PROTEIN"/>
    <property type="match status" value="1"/>
</dbReference>
<reference evidence="8" key="1">
    <citation type="submission" date="2022-03" db="EMBL/GenBank/DDBJ databases">
        <title>Identification of a novel bacterium isolated from mangrove sediments.</title>
        <authorList>
            <person name="Pan X."/>
        </authorList>
    </citation>
    <scope>NUCLEOTIDE SEQUENCE</scope>
    <source>
        <strain evidence="8">B2637</strain>
    </source>
</reference>
<name>A0ABT0AGN0_9SPHN</name>
<evidence type="ECO:0000256" key="4">
    <source>
        <dbReference type="ARBA" id="ARBA00023014"/>
    </source>
</evidence>
<dbReference type="CDD" id="cd03528">
    <property type="entry name" value="Rieske_RO_ferredoxin"/>
    <property type="match status" value="1"/>
</dbReference>
<evidence type="ECO:0000259" key="7">
    <source>
        <dbReference type="PROSITE" id="PS51296"/>
    </source>
</evidence>
<protein>
    <submittedName>
        <fullName evidence="8">Non-heme iron oxygenase ferredoxin subunit</fullName>
    </submittedName>
</protein>
<evidence type="ECO:0000256" key="6">
    <source>
        <dbReference type="ARBA" id="ARBA00038001"/>
    </source>
</evidence>
<accession>A0ABT0AGN0</accession>
<dbReference type="Pfam" id="PF00355">
    <property type="entry name" value="Rieske"/>
    <property type="match status" value="1"/>
</dbReference>
<keyword evidence="3" id="KW-0408">Iron</keyword>
<evidence type="ECO:0000256" key="1">
    <source>
        <dbReference type="ARBA" id="ARBA00022714"/>
    </source>
</evidence>
<dbReference type="PROSITE" id="PS51296">
    <property type="entry name" value="RIESKE"/>
    <property type="match status" value="1"/>
</dbReference>
<evidence type="ECO:0000256" key="2">
    <source>
        <dbReference type="ARBA" id="ARBA00022723"/>
    </source>
</evidence>
<evidence type="ECO:0000256" key="5">
    <source>
        <dbReference type="ARBA" id="ARBA00034078"/>
    </source>
</evidence>
<dbReference type="Gene3D" id="2.102.10.10">
    <property type="entry name" value="Rieske [2Fe-2S] iron-sulphur domain"/>
    <property type="match status" value="1"/>
</dbReference>
<proteinExistence type="inferred from homology"/>
<dbReference type="InterPro" id="IPR017941">
    <property type="entry name" value="Rieske_2Fe-2S"/>
</dbReference>
<evidence type="ECO:0000256" key="3">
    <source>
        <dbReference type="ARBA" id="ARBA00023004"/>
    </source>
</evidence>
<keyword evidence="2" id="KW-0479">Metal-binding</keyword>
<feature type="domain" description="Rieske" evidence="7">
    <location>
        <begin position="7"/>
        <end position="102"/>
    </location>
</feature>
<organism evidence="8 9">
    <name type="scientific">Novosphingobium mangrovi</name>
    <name type="common">ex Hu et al. 2023</name>
    <dbReference type="NCBI Taxonomy" id="2930094"/>
    <lineage>
        <taxon>Bacteria</taxon>
        <taxon>Pseudomonadati</taxon>
        <taxon>Pseudomonadota</taxon>
        <taxon>Alphaproteobacteria</taxon>
        <taxon>Sphingomonadales</taxon>
        <taxon>Sphingomonadaceae</taxon>
        <taxon>Novosphingobium</taxon>
    </lineage>
</organism>
<dbReference type="EMBL" id="JALHAT010000039">
    <property type="protein sequence ID" value="MCJ1962362.1"/>
    <property type="molecule type" value="Genomic_DNA"/>
</dbReference>
<comment type="cofactor">
    <cofactor evidence="5">
        <name>[2Fe-2S] cluster</name>
        <dbReference type="ChEBI" id="CHEBI:190135"/>
    </cofactor>
</comment>
<keyword evidence="1" id="KW-0001">2Fe-2S</keyword>
<keyword evidence="9" id="KW-1185">Reference proteome</keyword>
<dbReference type="RefSeq" id="WP_243802254.1">
    <property type="nucleotide sequence ID" value="NZ_JALHAT010000039.1"/>
</dbReference>
<evidence type="ECO:0000313" key="8">
    <source>
        <dbReference type="EMBL" id="MCJ1962362.1"/>
    </source>
</evidence>
<dbReference type="Proteomes" id="UP001162802">
    <property type="component" value="Unassembled WGS sequence"/>
</dbReference>
<dbReference type="SUPFAM" id="SSF50022">
    <property type="entry name" value="ISP domain"/>
    <property type="match status" value="1"/>
</dbReference>
<evidence type="ECO:0000313" key="9">
    <source>
        <dbReference type="Proteomes" id="UP001162802"/>
    </source>
</evidence>
<dbReference type="InterPro" id="IPR036922">
    <property type="entry name" value="Rieske_2Fe-2S_sf"/>
</dbReference>
<keyword evidence="4" id="KW-0411">Iron-sulfur</keyword>